<proteinExistence type="predicted"/>
<accession>A0A1L8DF79</accession>
<dbReference type="AlphaFoldDB" id="A0A1L8DF79"/>
<protein>
    <submittedName>
        <fullName evidence="1">Putative kvlqt1 voltage-gated delayed rectifier potassium channel</fullName>
    </submittedName>
</protein>
<name>A0A1L8DF79_9DIPT</name>
<keyword evidence="1" id="KW-0406">Ion transport</keyword>
<keyword evidence="1" id="KW-0407">Ion channel</keyword>
<keyword evidence="1" id="KW-0813">Transport</keyword>
<dbReference type="EMBL" id="GFDF01008996">
    <property type="protein sequence ID" value="JAV05088.1"/>
    <property type="molecule type" value="Transcribed_RNA"/>
</dbReference>
<evidence type="ECO:0000313" key="1">
    <source>
        <dbReference type="EMBL" id="JAV05088.1"/>
    </source>
</evidence>
<organism evidence="1">
    <name type="scientific">Nyssomyia neivai</name>
    <dbReference type="NCBI Taxonomy" id="330878"/>
    <lineage>
        <taxon>Eukaryota</taxon>
        <taxon>Metazoa</taxon>
        <taxon>Ecdysozoa</taxon>
        <taxon>Arthropoda</taxon>
        <taxon>Hexapoda</taxon>
        <taxon>Insecta</taxon>
        <taxon>Pterygota</taxon>
        <taxon>Neoptera</taxon>
        <taxon>Endopterygota</taxon>
        <taxon>Diptera</taxon>
        <taxon>Nematocera</taxon>
        <taxon>Psychodoidea</taxon>
        <taxon>Psychodidae</taxon>
        <taxon>Nyssomyia</taxon>
    </lineage>
</organism>
<sequence length="129" mass="15179">MACGILRIRIHCTSMVCWMSFKIHGLMGTTTLHTEAHLYYRFDCRRGVHGSFVRWIKWSGICNECHTWNTLPANSTYATCGSSRWHMASPRFRCLHSPSRIDYHAVHWIPRTHIQFVLCVSRRERCNQP</sequence>
<dbReference type="GO" id="GO:0034220">
    <property type="term" value="P:monoatomic ion transmembrane transport"/>
    <property type="evidence" value="ECO:0007669"/>
    <property type="project" value="UniProtKB-KW"/>
</dbReference>
<reference evidence="1" key="1">
    <citation type="submission" date="2016-12" db="EMBL/GenBank/DDBJ databases">
        <title>An insight into the sialome and mialome of the sand fly, Nyssomyia neivai.</title>
        <authorList>
            <person name="Sebastian V."/>
            <person name="Goulart T.M."/>
            <person name="Oliveira W."/>
            <person name="Calvo E."/>
            <person name="Oliveira L.F."/>
            <person name="Pinto M.C."/>
            <person name="Rosselino A.M."/>
            <person name="Ribeiro J.M."/>
        </authorList>
    </citation>
    <scope>NUCLEOTIDE SEQUENCE</scope>
</reference>